<dbReference type="EMBL" id="CAJVPT010069766">
    <property type="protein sequence ID" value="CAG8778474.1"/>
    <property type="molecule type" value="Genomic_DNA"/>
</dbReference>
<proteinExistence type="predicted"/>
<keyword evidence="2" id="KW-1185">Reference proteome</keyword>
<reference evidence="1" key="1">
    <citation type="submission" date="2021-06" db="EMBL/GenBank/DDBJ databases">
        <authorList>
            <person name="Kallberg Y."/>
            <person name="Tangrot J."/>
            <person name="Rosling A."/>
        </authorList>
    </citation>
    <scope>NUCLEOTIDE SEQUENCE</scope>
    <source>
        <strain evidence="1">CL356</strain>
    </source>
</reference>
<evidence type="ECO:0000313" key="2">
    <source>
        <dbReference type="Proteomes" id="UP000789525"/>
    </source>
</evidence>
<comment type="caution">
    <text evidence="1">The sequence shown here is derived from an EMBL/GenBank/DDBJ whole genome shotgun (WGS) entry which is preliminary data.</text>
</comment>
<feature type="non-terminal residue" evidence="1">
    <location>
        <position position="1"/>
    </location>
</feature>
<dbReference type="Proteomes" id="UP000789525">
    <property type="component" value="Unassembled WGS sequence"/>
</dbReference>
<gene>
    <name evidence="1" type="ORF">ACOLOM_LOCUS14213</name>
</gene>
<organism evidence="1 2">
    <name type="scientific">Acaulospora colombiana</name>
    <dbReference type="NCBI Taxonomy" id="27376"/>
    <lineage>
        <taxon>Eukaryota</taxon>
        <taxon>Fungi</taxon>
        <taxon>Fungi incertae sedis</taxon>
        <taxon>Mucoromycota</taxon>
        <taxon>Glomeromycotina</taxon>
        <taxon>Glomeromycetes</taxon>
        <taxon>Diversisporales</taxon>
        <taxon>Acaulosporaceae</taxon>
        <taxon>Acaulospora</taxon>
    </lineage>
</organism>
<name>A0ACA9R6C9_9GLOM</name>
<evidence type="ECO:0000313" key="1">
    <source>
        <dbReference type="EMBL" id="CAG8778474.1"/>
    </source>
</evidence>
<feature type="non-terminal residue" evidence="1">
    <location>
        <position position="175"/>
    </location>
</feature>
<protein>
    <submittedName>
        <fullName evidence="1">12732_t:CDS:1</fullName>
    </submittedName>
</protein>
<accession>A0ACA9R6C9</accession>
<sequence>EEVASTTTGRDVSTLSSSLGKEGRVREYETSKRRRRVEEIATVTVEAGSEEGGRSRKRRKVAEERPVDGQRQEQHEESMIDHIDDRTELVGEIGMTGLVVCLMVRLCQSRLDTMWHGECVEKEGEEEEREEVILAKRYVSGEKAILASCLESWREVGEEYVLRSVKNGHKLNTYD</sequence>